<evidence type="ECO:0000313" key="3">
    <source>
        <dbReference type="EMBL" id="CAH2102401.1"/>
    </source>
</evidence>
<proteinExistence type="predicted"/>
<evidence type="ECO:0000256" key="1">
    <source>
        <dbReference type="SAM" id="Coils"/>
    </source>
</evidence>
<feature type="compositionally biased region" description="Low complexity" evidence="2">
    <location>
        <begin position="141"/>
        <end position="150"/>
    </location>
</feature>
<feature type="region of interest" description="Disordered" evidence="2">
    <location>
        <begin position="141"/>
        <end position="194"/>
    </location>
</feature>
<protein>
    <submittedName>
        <fullName evidence="3">Uncharacterized protein</fullName>
    </submittedName>
</protein>
<reference evidence="3" key="1">
    <citation type="submission" date="2022-03" db="EMBL/GenBank/DDBJ databases">
        <authorList>
            <person name="Tunstrom K."/>
        </authorList>
    </citation>
    <scope>NUCLEOTIDE SEQUENCE</scope>
</reference>
<feature type="compositionally biased region" description="Basic and acidic residues" evidence="2">
    <location>
        <begin position="171"/>
        <end position="184"/>
    </location>
</feature>
<feature type="coiled-coil region" evidence="1">
    <location>
        <begin position="111"/>
        <end position="138"/>
    </location>
</feature>
<organism evidence="3 4">
    <name type="scientific">Euphydryas editha</name>
    <name type="common">Edith's checkerspot</name>
    <dbReference type="NCBI Taxonomy" id="104508"/>
    <lineage>
        <taxon>Eukaryota</taxon>
        <taxon>Metazoa</taxon>
        <taxon>Ecdysozoa</taxon>
        <taxon>Arthropoda</taxon>
        <taxon>Hexapoda</taxon>
        <taxon>Insecta</taxon>
        <taxon>Pterygota</taxon>
        <taxon>Neoptera</taxon>
        <taxon>Endopterygota</taxon>
        <taxon>Lepidoptera</taxon>
        <taxon>Glossata</taxon>
        <taxon>Ditrysia</taxon>
        <taxon>Papilionoidea</taxon>
        <taxon>Nymphalidae</taxon>
        <taxon>Nymphalinae</taxon>
        <taxon>Euphydryas</taxon>
    </lineage>
</organism>
<sequence>MDPTEVVQGKENLKVSSNGNTDSKDIPEITCTVSSESNSHEDDEVKDNTGVSNIISSEQNFDKPHDCIDEETEEDMNEVFTKSELVKKRFSVDFKKSRIDFKRFSVDFGRNAATLQELANLERELARTNVDVRIGRRKSSGILKSSSDSGDISEKRPKPRQESCSDDDDVFEKAAEPSDADGAREPPATPVGRDELALRRHRFFSELVCAARAAVEHRVRFDPLGPVVAESGI</sequence>
<comment type="caution">
    <text evidence="3">The sequence shown here is derived from an EMBL/GenBank/DDBJ whole genome shotgun (WGS) entry which is preliminary data.</text>
</comment>
<gene>
    <name evidence="3" type="ORF">EEDITHA_LOCUS17039</name>
</gene>
<dbReference type="EMBL" id="CAKOGL010000025">
    <property type="protein sequence ID" value="CAH2102401.1"/>
    <property type="molecule type" value="Genomic_DNA"/>
</dbReference>
<evidence type="ECO:0000256" key="2">
    <source>
        <dbReference type="SAM" id="MobiDB-lite"/>
    </source>
</evidence>
<dbReference type="AlphaFoldDB" id="A0AAU9UTR1"/>
<keyword evidence="4" id="KW-1185">Reference proteome</keyword>
<dbReference type="Proteomes" id="UP001153954">
    <property type="component" value="Unassembled WGS sequence"/>
</dbReference>
<accession>A0AAU9UTR1</accession>
<keyword evidence="1" id="KW-0175">Coiled coil</keyword>
<feature type="region of interest" description="Disordered" evidence="2">
    <location>
        <begin position="1"/>
        <end position="27"/>
    </location>
</feature>
<evidence type="ECO:0000313" key="4">
    <source>
        <dbReference type="Proteomes" id="UP001153954"/>
    </source>
</evidence>
<name>A0AAU9UTR1_EUPED</name>
<feature type="compositionally biased region" description="Basic and acidic residues" evidence="2">
    <location>
        <begin position="152"/>
        <end position="163"/>
    </location>
</feature>